<gene>
    <name evidence="1" type="ORF">AF331_13290</name>
    <name evidence="2" type="ORF">AV649_17110</name>
</gene>
<comment type="caution">
    <text evidence="2">The sequence shown here is derived from an EMBL/GenBank/DDBJ whole genome shotgun (WGS) entry which is preliminary data.</text>
</comment>
<organism evidence="2 4">
    <name type="scientific">Rossellomorea marisflavi</name>
    <dbReference type="NCBI Taxonomy" id="189381"/>
    <lineage>
        <taxon>Bacteria</taxon>
        <taxon>Bacillati</taxon>
        <taxon>Bacillota</taxon>
        <taxon>Bacilli</taxon>
        <taxon>Bacillales</taxon>
        <taxon>Bacillaceae</taxon>
        <taxon>Rossellomorea</taxon>
    </lineage>
</organism>
<name>A0A0J5SCZ8_9BACI</name>
<evidence type="ECO:0000313" key="2">
    <source>
        <dbReference type="EMBL" id="KZE51084.1"/>
    </source>
</evidence>
<dbReference type="RefSeq" id="WP_048005537.1">
    <property type="nucleotide sequence ID" value="NZ_JBLGCT010000001.1"/>
</dbReference>
<accession>A0A0J5SCZ8</accession>
<dbReference type="Proteomes" id="UP000076510">
    <property type="component" value="Unassembled WGS sequence"/>
</dbReference>
<dbReference type="Proteomes" id="UP000037405">
    <property type="component" value="Unassembled WGS sequence"/>
</dbReference>
<reference evidence="3" key="1">
    <citation type="submission" date="2015-07" db="EMBL/GenBank/DDBJ databases">
        <title>Fjat-14235 jcm11544.</title>
        <authorList>
            <person name="Liu B."/>
            <person name="Wang J."/>
            <person name="Zhu Y."/>
            <person name="Liu G."/>
            <person name="Chen Q."/>
            <person name="Chen Z."/>
            <person name="Lan J."/>
            <person name="Che J."/>
            <person name="Ge C."/>
            <person name="Shi H."/>
            <person name="Pan Z."/>
            <person name="Liu X."/>
        </authorList>
    </citation>
    <scope>NUCLEOTIDE SEQUENCE [LARGE SCALE GENOMIC DNA]</scope>
    <source>
        <strain evidence="3">JCM 11544</strain>
    </source>
</reference>
<proteinExistence type="predicted"/>
<evidence type="ECO:0000313" key="4">
    <source>
        <dbReference type="Proteomes" id="UP000076510"/>
    </source>
</evidence>
<dbReference type="STRING" id="189381.GCA_900166615_01252"/>
<dbReference type="EMBL" id="LQQY01000009">
    <property type="protein sequence ID" value="KZE51084.1"/>
    <property type="molecule type" value="Genomic_DNA"/>
</dbReference>
<sequence length="71" mass="7876">MTTVTFTASTAGEDARMEQTFSLEELNIDESGTKEEIAYAIRRCFESWLMDSVSFSIVVDGLDVDVSGEQD</sequence>
<dbReference type="AlphaFoldDB" id="A0A0J5SCZ8"/>
<reference evidence="1" key="2">
    <citation type="submission" date="2015-07" db="EMBL/GenBank/DDBJ databases">
        <title>MeaNS - Measles Nucleotide Surveillance Program.</title>
        <authorList>
            <person name="Tran T."/>
            <person name="Druce J."/>
        </authorList>
    </citation>
    <scope>NUCLEOTIDE SEQUENCE</scope>
    <source>
        <strain evidence="1">JCM 11544</strain>
    </source>
</reference>
<protein>
    <submittedName>
        <fullName evidence="2">Uncharacterized protein</fullName>
    </submittedName>
</protein>
<dbReference type="PATRIC" id="fig|189381.12.peg.2706"/>
<keyword evidence="3" id="KW-1185">Reference proteome</keyword>
<dbReference type="EMBL" id="LGUE01000004">
    <property type="protein sequence ID" value="KON84970.1"/>
    <property type="molecule type" value="Genomic_DNA"/>
</dbReference>
<reference evidence="4" key="3">
    <citation type="submission" date="2016-01" db="EMBL/GenBank/DDBJ databases">
        <title>Whole genome sequencing of Bhargavaea cecembensis T14.</title>
        <authorList>
            <person name="Hong K.W."/>
        </authorList>
    </citation>
    <scope>NUCLEOTIDE SEQUENCE [LARGE SCALE GENOMIC DNA]</scope>
    <source>
        <strain evidence="4">M19</strain>
    </source>
</reference>
<dbReference type="OrthoDB" id="2440535at2"/>
<reference evidence="2" key="4">
    <citation type="submission" date="2016-01" db="EMBL/GenBank/DDBJ databases">
        <authorList>
            <person name="McClelland M."/>
            <person name="Jain A."/>
            <person name="Saraogi P."/>
            <person name="Mendelson R."/>
            <person name="Westerman R."/>
            <person name="SanMiguel P."/>
            <person name="Csonka L."/>
        </authorList>
    </citation>
    <scope>NUCLEOTIDE SEQUENCE</scope>
    <source>
        <strain evidence="2">M19</strain>
    </source>
</reference>
<evidence type="ECO:0000313" key="1">
    <source>
        <dbReference type="EMBL" id="KON84970.1"/>
    </source>
</evidence>
<evidence type="ECO:0000313" key="3">
    <source>
        <dbReference type="Proteomes" id="UP000037405"/>
    </source>
</evidence>